<dbReference type="Pfam" id="PF01547">
    <property type="entry name" value="SBP_bac_1"/>
    <property type="match status" value="1"/>
</dbReference>
<dbReference type="InterPro" id="IPR050490">
    <property type="entry name" value="Bact_solute-bd_prot1"/>
</dbReference>
<dbReference type="OrthoDB" id="9770625at2"/>
<name>A0A4R4RAY4_9ACTN</name>
<dbReference type="Proteomes" id="UP000295621">
    <property type="component" value="Unassembled WGS sequence"/>
</dbReference>
<dbReference type="Gene3D" id="3.40.190.10">
    <property type="entry name" value="Periplasmic binding protein-like II"/>
    <property type="match status" value="1"/>
</dbReference>
<dbReference type="EMBL" id="SMKL01000118">
    <property type="protein sequence ID" value="TDC45859.1"/>
    <property type="molecule type" value="Genomic_DNA"/>
</dbReference>
<protein>
    <submittedName>
        <fullName evidence="5">Extracellular solute-binding protein</fullName>
    </submittedName>
</protein>
<keyword evidence="6" id="KW-1185">Reference proteome</keyword>
<gene>
    <name evidence="5" type="ORF">E1212_28145</name>
</gene>
<dbReference type="InterPro" id="IPR006059">
    <property type="entry name" value="SBP"/>
</dbReference>
<feature type="chain" id="PRO_5038961641" evidence="4">
    <location>
        <begin position="37"/>
        <end position="487"/>
    </location>
</feature>
<evidence type="ECO:0000313" key="5">
    <source>
        <dbReference type="EMBL" id="TDC45859.1"/>
    </source>
</evidence>
<keyword evidence="2" id="KW-0813">Transport</keyword>
<evidence type="ECO:0000256" key="4">
    <source>
        <dbReference type="SAM" id="SignalP"/>
    </source>
</evidence>
<feature type="signal peptide" evidence="4">
    <location>
        <begin position="1"/>
        <end position="36"/>
    </location>
</feature>
<evidence type="ECO:0000256" key="2">
    <source>
        <dbReference type="ARBA" id="ARBA00022448"/>
    </source>
</evidence>
<reference evidence="5 6" key="1">
    <citation type="submission" date="2019-02" db="EMBL/GenBank/DDBJ databases">
        <title>Draft genome sequences of novel Actinobacteria.</title>
        <authorList>
            <person name="Sahin N."/>
            <person name="Ay H."/>
            <person name="Saygin H."/>
        </authorList>
    </citation>
    <scope>NUCLEOTIDE SEQUENCE [LARGE SCALE GENOMIC DNA]</scope>
    <source>
        <strain evidence="5 6">KC603</strain>
    </source>
</reference>
<dbReference type="AlphaFoldDB" id="A0A4R4RAY4"/>
<proteinExistence type="inferred from homology"/>
<dbReference type="PANTHER" id="PTHR43649">
    <property type="entry name" value="ARABINOSE-BINDING PROTEIN-RELATED"/>
    <property type="match status" value="1"/>
</dbReference>
<evidence type="ECO:0000256" key="1">
    <source>
        <dbReference type="ARBA" id="ARBA00008520"/>
    </source>
</evidence>
<sequence>MNGDPTMPLSTTRRRPARRRLVLALTAAAATLAVTACGGGDDTDGGSGDGGDSAEPLTFWTLESEPNRVARTEANLERFTEQTGIEVELVTVEETAVPQQMITNAASGTLPDVVDHPMVMTSRWLADGLLDAEAAQEVVDELDPSTFREAGLEFATVDGTVAAVPTSGWGLIMHYRKDWFDAAGLEPPTSFENILAAAEALHDPENQRYGIVLGNDPGHQVTQQIFEHFALGNGCQLIGEDDELALDDERCVETFEFYNELLTDYAPAGTFNSVDQRAAYLAGQAAMMPQGPFTLHRLAGLEDAELANCAECAADPGYLATNTGIVSEIEGYHGDSAQYGRISNLGITVDADTENAQELVKYLVGDGYTEWLAQVPNGMIPMRTGTPESPTEFVDAWQELNMGVDRDGTLVEYYGEDTVTELVDGAQNFDAWGIRQGFGELVGVLYELTTIPAAVGDVQNGVLTPEEAAADVQQKLTDELDLIESAG</sequence>
<dbReference type="SUPFAM" id="SSF53850">
    <property type="entry name" value="Periplasmic binding protein-like II"/>
    <property type="match status" value="1"/>
</dbReference>
<evidence type="ECO:0000313" key="6">
    <source>
        <dbReference type="Proteomes" id="UP000295621"/>
    </source>
</evidence>
<dbReference type="PANTHER" id="PTHR43649:SF34">
    <property type="entry name" value="ABC TRANSPORTER PERIPLASMIC-BINDING PROTEIN YCJN-RELATED"/>
    <property type="match status" value="1"/>
</dbReference>
<comment type="similarity">
    <text evidence="1">Belongs to the bacterial solute-binding protein 1 family.</text>
</comment>
<evidence type="ECO:0000256" key="3">
    <source>
        <dbReference type="ARBA" id="ARBA00022729"/>
    </source>
</evidence>
<keyword evidence="3 4" id="KW-0732">Signal</keyword>
<accession>A0A4R4RAY4</accession>
<comment type="caution">
    <text evidence="5">The sequence shown here is derived from an EMBL/GenBank/DDBJ whole genome shotgun (WGS) entry which is preliminary data.</text>
</comment>
<organism evidence="5 6">
    <name type="scientific">Jiangella ureilytica</name>
    <dbReference type="NCBI Taxonomy" id="2530374"/>
    <lineage>
        <taxon>Bacteria</taxon>
        <taxon>Bacillati</taxon>
        <taxon>Actinomycetota</taxon>
        <taxon>Actinomycetes</taxon>
        <taxon>Jiangellales</taxon>
        <taxon>Jiangellaceae</taxon>
        <taxon>Jiangella</taxon>
    </lineage>
</organism>